<organism evidence="4 5">
    <name type="scientific">Candidatus Schekmanbacteria bacterium RBG_16_38_11</name>
    <dbReference type="NCBI Taxonomy" id="1817880"/>
    <lineage>
        <taxon>Bacteria</taxon>
        <taxon>Candidatus Schekmaniibacteriota</taxon>
    </lineage>
</organism>
<dbReference type="GO" id="GO:0030527">
    <property type="term" value="F:structural constituent of chromatin"/>
    <property type="evidence" value="ECO:0007669"/>
    <property type="project" value="InterPro"/>
</dbReference>
<dbReference type="GO" id="GO:0003677">
    <property type="term" value="F:DNA binding"/>
    <property type="evidence" value="ECO:0007669"/>
    <property type="project" value="UniProtKB-KW"/>
</dbReference>
<evidence type="ECO:0000256" key="1">
    <source>
        <dbReference type="ARBA" id="ARBA00023067"/>
    </source>
</evidence>
<dbReference type="AlphaFoldDB" id="A0A1F7RXN1"/>
<accession>A0A1F7RXN1</accession>
<dbReference type="Pfam" id="PF00216">
    <property type="entry name" value="Bac_DNA_binding"/>
    <property type="match status" value="1"/>
</dbReference>
<dbReference type="SUPFAM" id="SSF47729">
    <property type="entry name" value="IHF-like DNA-binding proteins"/>
    <property type="match status" value="1"/>
</dbReference>
<dbReference type="PRINTS" id="PR01727">
    <property type="entry name" value="DNABINDINGHU"/>
</dbReference>
<reference evidence="4 5" key="1">
    <citation type="journal article" date="2016" name="Nat. Commun.">
        <title>Thousands of microbial genomes shed light on interconnected biogeochemical processes in an aquifer system.</title>
        <authorList>
            <person name="Anantharaman K."/>
            <person name="Brown C.T."/>
            <person name="Hug L.A."/>
            <person name="Sharon I."/>
            <person name="Castelle C.J."/>
            <person name="Probst A.J."/>
            <person name="Thomas B.C."/>
            <person name="Singh A."/>
            <person name="Wilkins M.J."/>
            <person name="Karaoz U."/>
            <person name="Brodie E.L."/>
            <person name="Williams K.H."/>
            <person name="Hubbard S.S."/>
            <person name="Banfield J.F."/>
        </authorList>
    </citation>
    <scope>NUCLEOTIDE SEQUENCE [LARGE SCALE GENOMIC DNA]</scope>
</reference>
<evidence type="ECO:0000256" key="2">
    <source>
        <dbReference type="ARBA" id="ARBA00023125"/>
    </source>
</evidence>
<keyword evidence="1" id="KW-0226">DNA condensation</keyword>
<comment type="similarity">
    <text evidence="3">Belongs to the bacterial histone-like protein family.</text>
</comment>
<keyword evidence="2 4" id="KW-0238">DNA-binding</keyword>
<protein>
    <submittedName>
        <fullName evidence="4">DNA-binding protein</fullName>
    </submittedName>
</protein>
<gene>
    <name evidence="4" type="ORF">A2149_03490</name>
</gene>
<evidence type="ECO:0000256" key="3">
    <source>
        <dbReference type="RuleBase" id="RU003939"/>
    </source>
</evidence>
<sequence>MNKQGLVEVMAKASGISKSQANKALSCLTQSITKSLKKGDRITLVGFGSFSTAKRKARKGVNPQNGKPIQIKARVVPKFSAGQALKDAVK</sequence>
<comment type="caution">
    <text evidence="4">The sequence shown here is derived from an EMBL/GenBank/DDBJ whole genome shotgun (WGS) entry which is preliminary data.</text>
</comment>
<evidence type="ECO:0000313" key="4">
    <source>
        <dbReference type="EMBL" id="OGL46221.1"/>
    </source>
</evidence>
<dbReference type="SMART" id="SM00411">
    <property type="entry name" value="BHL"/>
    <property type="match status" value="1"/>
</dbReference>
<dbReference type="InterPro" id="IPR010992">
    <property type="entry name" value="IHF-like_DNA-bd_dom_sf"/>
</dbReference>
<dbReference type="EMBL" id="MGDF01000056">
    <property type="protein sequence ID" value="OGL46221.1"/>
    <property type="molecule type" value="Genomic_DNA"/>
</dbReference>
<dbReference type="CDD" id="cd13831">
    <property type="entry name" value="HU"/>
    <property type="match status" value="1"/>
</dbReference>
<dbReference type="GO" id="GO:0005829">
    <property type="term" value="C:cytosol"/>
    <property type="evidence" value="ECO:0007669"/>
    <property type="project" value="TreeGrafter"/>
</dbReference>
<dbReference type="InterPro" id="IPR020816">
    <property type="entry name" value="Histone-like_DNA-bd_CS"/>
</dbReference>
<dbReference type="PROSITE" id="PS00045">
    <property type="entry name" value="HISTONE_LIKE"/>
    <property type="match status" value="1"/>
</dbReference>
<name>A0A1F7RXN1_9BACT</name>
<evidence type="ECO:0000313" key="5">
    <source>
        <dbReference type="Proteomes" id="UP000178435"/>
    </source>
</evidence>
<dbReference type="GO" id="GO:0030261">
    <property type="term" value="P:chromosome condensation"/>
    <property type="evidence" value="ECO:0007669"/>
    <property type="project" value="UniProtKB-KW"/>
</dbReference>
<dbReference type="PANTHER" id="PTHR33175">
    <property type="entry name" value="DNA-BINDING PROTEIN HU"/>
    <property type="match status" value="1"/>
</dbReference>
<dbReference type="Proteomes" id="UP000178435">
    <property type="component" value="Unassembled WGS sequence"/>
</dbReference>
<dbReference type="Gene3D" id="4.10.520.10">
    <property type="entry name" value="IHF-like DNA-binding proteins"/>
    <property type="match status" value="1"/>
</dbReference>
<dbReference type="InterPro" id="IPR000119">
    <property type="entry name" value="Hist_DNA-bd"/>
</dbReference>
<dbReference type="PANTHER" id="PTHR33175:SF3">
    <property type="entry name" value="DNA-BINDING PROTEIN HU-BETA"/>
    <property type="match status" value="1"/>
</dbReference>
<proteinExistence type="inferred from homology"/>